<reference evidence="1" key="1">
    <citation type="submission" date="2021-04" db="EMBL/GenBank/DDBJ databases">
        <authorList>
            <consortium name="Molecular Ecology Group"/>
        </authorList>
    </citation>
    <scope>NUCLEOTIDE SEQUENCE</scope>
</reference>
<dbReference type="PANTHER" id="PTHR14365">
    <property type="entry name" value="APOPTOSIS REGULATORY PROTEIN SIVA"/>
    <property type="match status" value="1"/>
</dbReference>
<evidence type="ECO:0000313" key="1">
    <source>
        <dbReference type="EMBL" id="CAG5118578.1"/>
    </source>
</evidence>
<dbReference type="AlphaFoldDB" id="A0A8S3YQ59"/>
<proteinExistence type="predicted"/>
<accession>A0A8S3YQ59</accession>
<name>A0A8S3YQ59_9EUPU</name>
<dbReference type="InterPro" id="IPR022773">
    <property type="entry name" value="Siva"/>
</dbReference>
<comment type="caution">
    <text evidence="1">The sequence shown here is derived from an EMBL/GenBank/DDBJ whole genome shotgun (WGS) entry which is preliminary data.</text>
</comment>
<dbReference type="OrthoDB" id="60860at2759"/>
<sequence>MPKRCNPFGDNLSPQLKIHVREKEVNRGVNHQTQMQSVYDRTQELLFAGMKEMRDRHLPLDVNENCLPRIEVDKAEKLDRKQMHLNKSCQLVDSPALMDMDTDSNSCQDSMLQHPLTHNLETSITDAVGAHAPESCSLVLPSFGKSFVRSPAEYSPMCVHSPVSSSSSSSPLCLGPVRGASALSTSNAFSFMKQANLQKDPVIEASVIHNACPNCRQSVKAQDVARCQFCEKSVCCACLRQCAGCLLCFCQLCSVV</sequence>
<evidence type="ECO:0000313" key="2">
    <source>
        <dbReference type="Proteomes" id="UP000678393"/>
    </source>
</evidence>
<dbReference type="EMBL" id="CAJHNH020000574">
    <property type="protein sequence ID" value="CAG5118578.1"/>
    <property type="molecule type" value="Genomic_DNA"/>
</dbReference>
<dbReference type="Proteomes" id="UP000678393">
    <property type="component" value="Unassembled WGS sequence"/>
</dbReference>
<evidence type="ECO:0008006" key="3">
    <source>
        <dbReference type="Google" id="ProtNLM"/>
    </source>
</evidence>
<keyword evidence="2" id="KW-1185">Reference proteome</keyword>
<protein>
    <recommendedName>
        <fullName evidence="3">Apoptosis regulatory protein Siva</fullName>
    </recommendedName>
</protein>
<dbReference type="PANTHER" id="PTHR14365:SF1">
    <property type="entry name" value="APOPTOSIS REGULATORY PROTEIN SIVA"/>
    <property type="match status" value="1"/>
</dbReference>
<feature type="non-terminal residue" evidence="1">
    <location>
        <position position="256"/>
    </location>
</feature>
<dbReference type="GO" id="GO:0005175">
    <property type="term" value="F:CD27 receptor binding"/>
    <property type="evidence" value="ECO:0007669"/>
    <property type="project" value="TreeGrafter"/>
</dbReference>
<organism evidence="1 2">
    <name type="scientific">Candidula unifasciata</name>
    <dbReference type="NCBI Taxonomy" id="100452"/>
    <lineage>
        <taxon>Eukaryota</taxon>
        <taxon>Metazoa</taxon>
        <taxon>Spiralia</taxon>
        <taxon>Lophotrochozoa</taxon>
        <taxon>Mollusca</taxon>
        <taxon>Gastropoda</taxon>
        <taxon>Heterobranchia</taxon>
        <taxon>Euthyneura</taxon>
        <taxon>Panpulmonata</taxon>
        <taxon>Eupulmonata</taxon>
        <taxon>Stylommatophora</taxon>
        <taxon>Helicina</taxon>
        <taxon>Helicoidea</taxon>
        <taxon>Geomitridae</taxon>
        <taxon>Candidula</taxon>
    </lineage>
</organism>
<gene>
    <name evidence="1" type="ORF">CUNI_LOCUS4136</name>
</gene>
<dbReference type="GO" id="GO:0097191">
    <property type="term" value="P:extrinsic apoptotic signaling pathway"/>
    <property type="evidence" value="ECO:0007669"/>
    <property type="project" value="TreeGrafter"/>
</dbReference>
<dbReference type="Pfam" id="PF05458">
    <property type="entry name" value="Siva"/>
    <property type="match status" value="1"/>
</dbReference>